<dbReference type="STRING" id="330214.NIDE4225"/>
<gene>
    <name evidence="1" type="ORF">NIDE4225</name>
</gene>
<accession>D8P8Q9</accession>
<dbReference type="EMBL" id="FP929003">
    <property type="protein sequence ID" value="CBK43891.1"/>
    <property type="molecule type" value="Genomic_DNA"/>
</dbReference>
<dbReference type="KEGG" id="nde:NIDE4225"/>
<keyword evidence="2" id="KW-1185">Reference proteome</keyword>
<reference evidence="1 2" key="1">
    <citation type="journal article" date="2010" name="Proc. Natl. Acad. Sci. U.S.A.">
        <title>A Nitrospira metagenome illuminates the physiology and evolution of globally important nitrite-oxidizing bacteria.</title>
        <authorList>
            <person name="Lucker S."/>
            <person name="Wagner M."/>
            <person name="Maixner F."/>
            <person name="Pelletier E."/>
            <person name="Koch H."/>
            <person name="Vacherie B."/>
            <person name="Rattei T."/>
            <person name="Sinninghe Damste J."/>
            <person name="Spieck E."/>
            <person name="Le Paslier D."/>
            <person name="Daims H."/>
        </authorList>
    </citation>
    <scope>NUCLEOTIDE SEQUENCE [LARGE SCALE GENOMIC DNA]</scope>
</reference>
<dbReference type="Proteomes" id="UP000001660">
    <property type="component" value="Chromosome"/>
</dbReference>
<organism evidence="1 2">
    <name type="scientific">Nitrospira defluvii</name>
    <dbReference type="NCBI Taxonomy" id="330214"/>
    <lineage>
        <taxon>Bacteria</taxon>
        <taxon>Pseudomonadati</taxon>
        <taxon>Nitrospirota</taxon>
        <taxon>Nitrospiria</taxon>
        <taxon>Nitrospirales</taxon>
        <taxon>Nitrospiraceae</taxon>
        <taxon>Nitrospira</taxon>
    </lineage>
</organism>
<evidence type="ECO:0000313" key="2">
    <source>
        <dbReference type="Proteomes" id="UP000001660"/>
    </source>
</evidence>
<protein>
    <submittedName>
        <fullName evidence="1">Uncharacterized protein</fullName>
    </submittedName>
</protein>
<sequence length="152" mass="17583">MATSTASSRKTDNQVVAKKSRERIVMLEERPRPEWFVKIKTSTGETQWFVRISITGLCVRRYGPFPNKQACCLFLDSAVNELIDGVMELTDVQDKYRLPNRPFQNRGGQYPIIERELILHAPTVNPRTVVRRTARTTIRHGIRRVTQRTSVQ</sequence>
<proteinExistence type="predicted"/>
<name>D8P8Q9_9BACT</name>
<dbReference type="AlphaFoldDB" id="D8P8Q9"/>
<evidence type="ECO:0000313" key="1">
    <source>
        <dbReference type="EMBL" id="CBK43891.1"/>
    </source>
</evidence>
<dbReference type="HOGENOM" id="CLU_1719006_0_0_0"/>